<gene>
    <name evidence="2" type="ORF">ADK34_26060</name>
</gene>
<dbReference type="Proteomes" id="UP000037023">
    <property type="component" value="Unassembled WGS sequence"/>
</dbReference>
<dbReference type="PATRIC" id="fig|1938.6.peg.5604"/>
<reference evidence="2 3" key="1">
    <citation type="submission" date="2015-06" db="EMBL/GenBank/DDBJ databases">
        <authorList>
            <person name="Hoefler B.C."/>
            <person name="Straight P.D."/>
        </authorList>
    </citation>
    <scope>NUCLEOTIDE SEQUENCE [LARGE SCALE GENOMIC DNA]</scope>
    <source>
        <strain evidence="2 3">NRRL 3427</strain>
    </source>
</reference>
<feature type="transmembrane region" description="Helical" evidence="1">
    <location>
        <begin position="20"/>
        <end position="39"/>
    </location>
</feature>
<evidence type="ECO:0000313" key="2">
    <source>
        <dbReference type="EMBL" id="KOG17654.1"/>
    </source>
</evidence>
<dbReference type="AlphaFoldDB" id="A0A0L8JVT5"/>
<keyword evidence="1" id="KW-0472">Membrane</keyword>
<keyword evidence="1" id="KW-0812">Transmembrane</keyword>
<protein>
    <submittedName>
        <fullName evidence="2">Uncharacterized protein</fullName>
    </submittedName>
</protein>
<name>A0A0L8JVT5_STRVR</name>
<evidence type="ECO:0000256" key="1">
    <source>
        <dbReference type="SAM" id="Phobius"/>
    </source>
</evidence>
<dbReference type="EMBL" id="LGUP01000350">
    <property type="protein sequence ID" value="KOG17654.1"/>
    <property type="molecule type" value="Genomic_DNA"/>
</dbReference>
<dbReference type="RefSeq" id="WP_026058080.1">
    <property type="nucleotide sequence ID" value="NZ_LGUP01000350.1"/>
</dbReference>
<sequence length="67" mass="7047">MSAPTHPRIRTTTAGVDTRLPWWALALPVAAFVALLLLITGPGEAHATAGDLGVGRVLDHLQQTLPL</sequence>
<proteinExistence type="predicted"/>
<evidence type="ECO:0000313" key="3">
    <source>
        <dbReference type="Proteomes" id="UP000037023"/>
    </source>
</evidence>
<accession>A0A0L8JVT5</accession>
<keyword evidence="1" id="KW-1133">Transmembrane helix</keyword>
<comment type="caution">
    <text evidence="2">The sequence shown here is derived from an EMBL/GenBank/DDBJ whole genome shotgun (WGS) entry which is preliminary data.</text>
</comment>
<organism evidence="2 3">
    <name type="scientific">Streptomyces viridochromogenes</name>
    <dbReference type="NCBI Taxonomy" id="1938"/>
    <lineage>
        <taxon>Bacteria</taxon>
        <taxon>Bacillati</taxon>
        <taxon>Actinomycetota</taxon>
        <taxon>Actinomycetes</taxon>
        <taxon>Kitasatosporales</taxon>
        <taxon>Streptomycetaceae</taxon>
        <taxon>Streptomyces</taxon>
    </lineage>
</organism>